<dbReference type="GO" id="GO:0004014">
    <property type="term" value="F:adenosylmethionine decarboxylase activity"/>
    <property type="evidence" value="ECO:0007669"/>
    <property type="project" value="InterPro"/>
</dbReference>
<dbReference type="InterPro" id="IPR036457">
    <property type="entry name" value="PPM-type-like_dom_sf"/>
</dbReference>
<comment type="similarity">
    <text evidence="2">Belongs to the eukaryotic AdoMetDC family.</text>
</comment>
<organism evidence="6 7">
    <name type="scientific">Bondarzewia mesenterica</name>
    <dbReference type="NCBI Taxonomy" id="1095465"/>
    <lineage>
        <taxon>Eukaryota</taxon>
        <taxon>Fungi</taxon>
        <taxon>Dikarya</taxon>
        <taxon>Basidiomycota</taxon>
        <taxon>Agaricomycotina</taxon>
        <taxon>Agaricomycetes</taxon>
        <taxon>Russulales</taxon>
        <taxon>Bondarzewiaceae</taxon>
        <taxon>Bondarzewia</taxon>
    </lineage>
</organism>
<dbReference type="SMART" id="SM00332">
    <property type="entry name" value="PP2Cc"/>
    <property type="match status" value="1"/>
</dbReference>
<dbReference type="EMBL" id="SGPL01000151">
    <property type="protein sequence ID" value="THH16583.1"/>
    <property type="molecule type" value="Genomic_DNA"/>
</dbReference>
<dbReference type="InterPro" id="IPR016067">
    <property type="entry name" value="S-AdoMet_deCO2ase_core"/>
</dbReference>
<dbReference type="Gene3D" id="3.60.90.10">
    <property type="entry name" value="S-adenosylmethionine decarboxylase"/>
    <property type="match status" value="1"/>
</dbReference>
<dbReference type="Proteomes" id="UP000310158">
    <property type="component" value="Unassembled WGS sequence"/>
</dbReference>
<dbReference type="InterPro" id="IPR048283">
    <property type="entry name" value="AdoMetDC-like"/>
</dbReference>
<dbReference type="UniPathway" id="UPA00331">
    <property type="reaction ID" value="UER00451"/>
</dbReference>
<sequence length="884" mass="97701">MAENVDLSANSSPFEGPEKLLEIWFARSAADLPDASTTTNGKFGLRKVPRNVWEEMLAIVKCQVLSIIEGAEMDAYLLSESSFFVSPHRLILKTCGTTLNLFGLPRILDIARDHASLPSVYRCFYSRKSYFFPERQKGPHREWKNEVEFLDGIFENGAAYTVGKVNGDHWLLYLTSPSGDFPNSPITCTTTLPELASMTKVTSLTGDLPKPAQKPDYTIEILMTNLSSDASKAFAFGDDVSESEESPSSRALTLSSAIGISDLYPSHLTTLDAYAFSPCGYSSNALLKWGRAAEDGGDGNAGTDEEGGEGYYTIHVTPEEGWSYASFECNVPLTAHPTSQARSIPDLRTLVRRVVDIFKPGRLSLTLFVSCQDNNEADEEGGETAVEAAQRAFRAALTSCTSGPAGGVYKRTDKINYEFGGYDLAFASFELYNLRALDEVRDFATTDMGRGGLERWTYRLLSEPQLSNELRRLANPSSKENIDSVTFQPCPMHEFRNQDRSRVEHWPLPGGTWVFTAIFDGHAGHATVDHAAQTIPAMVKHSLDAYLRSPSRTPFSPDRISNILSDVILRFDHSVTTEFLKLFPGGPSALQRLSSGQIKQVIDDRANGGRNMSAAIRCLEGSTALVTLTDPAKSHLWVANLGDCQAGTRILYSCKSLIADQLRQSSVPEPPEDNGLRVLLPHFTTATICRSSTASEASTQANGTVPEITGSSGFWDLLGVSSLIYNFYDPCISSKTSPAVGDTWLKLPAIYSQRVLLGLRHDWNVERPGDYIARIISPPYVSSTPDVYHLPLPRGTPGRPRDFFLLMCSDGLADLYDERSRMDMANRWVRTIGRYLDSRGRGNVALHLLRDALGGEDTRLVSRYLTVEMEEKWMDDVTIMVQRF</sequence>
<dbReference type="PROSITE" id="PS01336">
    <property type="entry name" value="ADOMETDC"/>
    <property type="match status" value="1"/>
</dbReference>
<dbReference type="InterPro" id="IPR018166">
    <property type="entry name" value="S-AdoMet_deCO2ase_CS"/>
</dbReference>
<dbReference type="SUPFAM" id="SSF56276">
    <property type="entry name" value="S-adenosylmethionine decarboxylase"/>
    <property type="match status" value="1"/>
</dbReference>
<dbReference type="PANTHER" id="PTHR11570">
    <property type="entry name" value="S-ADENOSYLMETHIONINE DECARBOXYLASE"/>
    <property type="match status" value="1"/>
</dbReference>
<dbReference type="Pfam" id="PF01536">
    <property type="entry name" value="SAM_decarbox"/>
    <property type="match status" value="1"/>
</dbReference>
<accession>A0A4V3XF93</accession>
<evidence type="ECO:0000256" key="2">
    <source>
        <dbReference type="ARBA" id="ARBA00008466"/>
    </source>
</evidence>
<evidence type="ECO:0000313" key="6">
    <source>
        <dbReference type="EMBL" id="THH16583.1"/>
    </source>
</evidence>
<evidence type="ECO:0000313" key="7">
    <source>
        <dbReference type="Proteomes" id="UP000310158"/>
    </source>
</evidence>
<gene>
    <name evidence="6" type="ORF">EW146_g4080</name>
</gene>
<dbReference type="PROSITE" id="PS51746">
    <property type="entry name" value="PPM_2"/>
    <property type="match status" value="1"/>
</dbReference>
<dbReference type="GO" id="GO:0008295">
    <property type="term" value="P:spermidine biosynthetic process"/>
    <property type="evidence" value="ECO:0007669"/>
    <property type="project" value="UniProtKB-KW"/>
</dbReference>
<keyword evidence="7" id="KW-1185">Reference proteome</keyword>
<keyword evidence="4" id="KW-0620">Polyamine biosynthesis</keyword>
<keyword evidence="3" id="KW-0745">Spermidine biosynthesis</keyword>
<dbReference type="GO" id="GO:0005829">
    <property type="term" value="C:cytosol"/>
    <property type="evidence" value="ECO:0007669"/>
    <property type="project" value="TreeGrafter"/>
</dbReference>
<protein>
    <recommendedName>
        <fullName evidence="5">PPM-type phosphatase domain-containing protein</fullName>
    </recommendedName>
</protein>
<dbReference type="InterPro" id="IPR001932">
    <property type="entry name" value="PPM-type_phosphatase-like_dom"/>
</dbReference>
<dbReference type="SUPFAM" id="SSF81606">
    <property type="entry name" value="PP2C-like"/>
    <property type="match status" value="1"/>
</dbReference>
<evidence type="ECO:0000256" key="1">
    <source>
        <dbReference type="ARBA" id="ARBA00004911"/>
    </source>
</evidence>
<dbReference type="PANTHER" id="PTHR11570:SF0">
    <property type="entry name" value="S-ADENOSYLMETHIONINE DECARBOXYLASE PROENZYME"/>
    <property type="match status" value="1"/>
</dbReference>
<proteinExistence type="inferred from homology"/>
<evidence type="ECO:0000256" key="3">
    <source>
        <dbReference type="ARBA" id="ARBA00023066"/>
    </source>
</evidence>
<dbReference type="OrthoDB" id="1068353at2759"/>
<reference evidence="6 7" key="1">
    <citation type="submission" date="2019-02" db="EMBL/GenBank/DDBJ databases">
        <title>Genome sequencing of the rare red list fungi Bondarzewia mesenterica.</title>
        <authorList>
            <person name="Buettner E."/>
            <person name="Kellner H."/>
        </authorList>
    </citation>
    <scope>NUCLEOTIDE SEQUENCE [LARGE SCALE GENOMIC DNA]</scope>
    <source>
        <strain evidence="6 7">DSM 108281</strain>
    </source>
</reference>
<feature type="domain" description="PPM-type phosphatase" evidence="5">
    <location>
        <begin position="491"/>
        <end position="884"/>
    </location>
</feature>
<evidence type="ECO:0000259" key="5">
    <source>
        <dbReference type="PROSITE" id="PS51746"/>
    </source>
</evidence>
<dbReference type="Gene3D" id="3.60.40.10">
    <property type="entry name" value="PPM-type phosphatase domain"/>
    <property type="match status" value="2"/>
</dbReference>
<comment type="caution">
    <text evidence="6">The sequence shown here is derived from an EMBL/GenBank/DDBJ whole genome shotgun (WGS) entry which is preliminary data.</text>
</comment>
<dbReference type="AlphaFoldDB" id="A0A4V3XF93"/>
<name>A0A4V3XF93_9AGAM</name>
<evidence type="ECO:0000256" key="4">
    <source>
        <dbReference type="ARBA" id="ARBA00023115"/>
    </source>
</evidence>
<comment type="pathway">
    <text evidence="1">Amine and polyamine biosynthesis; S-adenosylmethioninamine biosynthesis; S-adenosylmethioninamine from S-adenosyl-L-methionine: step 1/1.</text>
</comment>
<dbReference type="GO" id="GO:0006597">
    <property type="term" value="P:spermine biosynthetic process"/>
    <property type="evidence" value="ECO:0007669"/>
    <property type="project" value="TreeGrafter"/>
</dbReference>